<reference evidence="3" key="1">
    <citation type="submission" date="2021-04" db="EMBL/GenBank/DDBJ databases">
        <title>Pseudonocardia sp. nov., isolated from sandy soil of mangrove forest.</title>
        <authorList>
            <person name="Zan Z."/>
            <person name="Huang R."/>
            <person name="Liu W."/>
        </authorList>
    </citation>
    <scope>NUCLEOTIDE SEQUENCE</scope>
    <source>
        <strain evidence="3">S2-4</strain>
    </source>
</reference>
<evidence type="ECO:0000313" key="3">
    <source>
        <dbReference type="EMBL" id="MCO1653979.1"/>
    </source>
</evidence>
<keyword evidence="1 3" id="KW-0489">Methyltransferase</keyword>
<dbReference type="Pfam" id="PF04072">
    <property type="entry name" value="LCM"/>
    <property type="match status" value="1"/>
</dbReference>
<evidence type="ECO:0000256" key="2">
    <source>
        <dbReference type="ARBA" id="ARBA00022679"/>
    </source>
</evidence>
<dbReference type="Gene3D" id="3.40.50.150">
    <property type="entry name" value="Vaccinia Virus protein VP39"/>
    <property type="match status" value="1"/>
</dbReference>
<dbReference type="SUPFAM" id="SSF53335">
    <property type="entry name" value="S-adenosyl-L-methionine-dependent methyltransferases"/>
    <property type="match status" value="1"/>
</dbReference>
<dbReference type="GO" id="GO:0032259">
    <property type="term" value="P:methylation"/>
    <property type="evidence" value="ECO:0007669"/>
    <property type="project" value="UniProtKB-KW"/>
</dbReference>
<comment type="caution">
    <text evidence="3">The sequence shown here is derived from an EMBL/GenBank/DDBJ whole genome shotgun (WGS) entry which is preliminary data.</text>
</comment>
<dbReference type="InterPro" id="IPR016874">
    <property type="entry name" value="TcmP-like"/>
</dbReference>
<evidence type="ECO:0000256" key="1">
    <source>
        <dbReference type="ARBA" id="ARBA00022603"/>
    </source>
</evidence>
<dbReference type="PANTHER" id="PTHR43619:SF2">
    <property type="entry name" value="S-ADENOSYL-L-METHIONINE-DEPENDENT METHYLTRANSFERASES SUPERFAMILY PROTEIN"/>
    <property type="match status" value="1"/>
</dbReference>
<gene>
    <name evidence="3" type="ORF">KDL28_02810</name>
</gene>
<dbReference type="EMBL" id="JAGSOV010000009">
    <property type="protein sequence ID" value="MCO1653979.1"/>
    <property type="molecule type" value="Genomic_DNA"/>
</dbReference>
<accession>A0ABT0ZTD7</accession>
<name>A0ABT0ZTD7_9PSEU</name>
<dbReference type="InterPro" id="IPR029063">
    <property type="entry name" value="SAM-dependent_MTases_sf"/>
</dbReference>
<dbReference type="PIRSF" id="PIRSF028177">
    <property type="entry name" value="Polyketide_synth_Omtfrase_TcmP"/>
    <property type="match status" value="1"/>
</dbReference>
<evidence type="ECO:0000313" key="4">
    <source>
        <dbReference type="Proteomes" id="UP001165283"/>
    </source>
</evidence>
<organism evidence="3 4">
    <name type="scientific">Pseudonocardia humida</name>
    <dbReference type="NCBI Taxonomy" id="2800819"/>
    <lineage>
        <taxon>Bacteria</taxon>
        <taxon>Bacillati</taxon>
        <taxon>Actinomycetota</taxon>
        <taxon>Actinomycetes</taxon>
        <taxon>Pseudonocardiales</taxon>
        <taxon>Pseudonocardiaceae</taxon>
        <taxon>Pseudonocardia</taxon>
    </lineage>
</organism>
<keyword evidence="2" id="KW-0808">Transferase</keyword>
<proteinExistence type="predicted"/>
<dbReference type="PANTHER" id="PTHR43619">
    <property type="entry name" value="S-ADENOSYL-L-METHIONINE-DEPENDENT METHYLTRANSFERASE YKTD-RELATED"/>
    <property type="match status" value="1"/>
</dbReference>
<dbReference type="Proteomes" id="UP001165283">
    <property type="component" value="Unassembled WGS sequence"/>
</dbReference>
<protein>
    <submittedName>
        <fullName evidence="3">Class I SAM-dependent methyltransferase</fullName>
    </submittedName>
</protein>
<dbReference type="GO" id="GO:0008168">
    <property type="term" value="F:methyltransferase activity"/>
    <property type="evidence" value="ECO:0007669"/>
    <property type="project" value="UniProtKB-KW"/>
</dbReference>
<sequence>MERAKVTLSGPQETMLATLCGKARDARATRPILGDRWAAQVLDQVDYDLAKTGMNPTSAAGVALRSRWFDRWTAEFLAAHPRATVLHLACGLDARSLRVAHGPSVRWVDVDLPDVVALRERLLPRPDGDYALVAASVLDEDWLAEVPADRPTVAVAEGLTMYLREPDVRRLVERITGRFPGGQLLFDVYGTIGIRLQRRVTAVRTSGSRLHWGLDDPRAPLAWHPGLRLLDDVRSVAMPGVEEFPRLGRLQMGLLARIPKLRDVGRVLRYAF</sequence>
<dbReference type="RefSeq" id="WP_252435593.1">
    <property type="nucleotide sequence ID" value="NZ_JAGSOV010000009.1"/>
</dbReference>
<dbReference type="InterPro" id="IPR007213">
    <property type="entry name" value="Ppm1/Ppm2/Tcmp"/>
</dbReference>
<keyword evidence="4" id="KW-1185">Reference proteome</keyword>